<dbReference type="InterPro" id="IPR001173">
    <property type="entry name" value="Glyco_trans_2-like"/>
</dbReference>
<dbReference type="PANTHER" id="PTHR48090">
    <property type="entry name" value="UNDECAPRENYL-PHOSPHATE 4-DEOXY-4-FORMAMIDO-L-ARABINOSE TRANSFERASE-RELATED"/>
    <property type="match status" value="1"/>
</dbReference>
<dbReference type="EMBL" id="JAPMOU010000010">
    <property type="protein sequence ID" value="MDE1462274.1"/>
    <property type="molecule type" value="Genomic_DNA"/>
</dbReference>
<evidence type="ECO:0000256" key="7">
    <source>
        <dbReference type="SAM" id="Phobius"/>
    </source>
</evidence>
<dbReference type="PANTHER" id="PTHR48090:SF1">
    <property type="entry name" value="PROPHAGE BACTOPRENOL GLUCOSYL TRANSFERASE HOMOLOG"/>
    <property type="match status" value="1"/>
</dbReference>
<name>A0ABT5U7C5_9GAMM</name>
<organism evidence="9 10">
    <name type="scientific">Spartinivicinus poritis</name>
    <dbReference type="NCBI Taxonomy" id="2994640"/>
    <lineage>
        <taxon>Bacteria</taxon>
        <taxon>Pseudomonadati</taxon>
        <taxon>Pseudomonadota</taxon>
        <taxon>Gammaproteobacteria</taxon>
        <taxon>Oceanospirillales</taxon>
        <taxon>Zooshikellaceae</taxon>
        <taxon>Spartinivicinus</taxon>
    </lineage>
</organism>
<dbReference type="InterPro" id="IPR050256">
    <property type="entry name" value="Glycosyltransferase_2"/>
</dbReference>
<keyword evidence="3" id="KW-0808">Transferase</keyword>
<evidence type="ECO:0000256" key="3">
    <source>
        <dbReference type="ARBA" id="ARBA00022679"/>
    </source>
</evidence>
<feature type="transmembrane region" description="Helical" evidence="7">
    <location>
        <begin position="280"/>
        <end position="301"/>
    </location>
</feature>
<keyword evidence="5 7" id="KW-1133">Transmembrane helix</keyword>
<evidence type="ECO:0000256" key="4">
    <source>
        <dbReference type="ARBA" id="ARBA00022692"/>
    </source>
</evidence>
<gene>
    <name evidence="9" type="ORF">ORQ98_09835</name>
</gene>
<dbReference type="CDD" id="cd04187">
    <property type="entry name" value="DPM1_like_bac"/>
    <property type="match status" value="1"/>
</dbReference>
<sequence length="333" mass="37811">MDFTRSDRFRRKELISVIIPVYNEENNIERAYLAVCKVFTDDLNNNYDFEIIFTDNHSTDATYEKIKNITATDKRVRVARFTKNFGFNKSLLTGYRLAKGDAAIQLDCDLQDPPALFVQLIEYWKKGHDVVVGIRTKRPEGRILQGARKIFYRFLMQISEDNLIADGGDFRLISREILDQLVTIHDATPYVRGLISSIAANQIGIPYTRKSREHDKSKFPLVKLFSLAIDGVVNHSTVPLRLASYLGFFVAIVTACLASIYLLGRIAFGFNWPSGFATEVILILFGISLNAIFLGIIGEYISRIYQQLKQRPITIIESAINLNALPTARSLEE</sequence>
<evidence type="ECO:0000256" key="5">
    <source>
        <dbReference type="ARBA" id="ARBA00022989"/>
    </source>
</evidence>
<feature type="transmembrane region" description="Helical" evidence="7">
    <location>
        <begin position="245"/>
        <end position="268"/>
    </location>
</feature>
<protein>
    <submittedName>
        <fullName evidence="9">Glycosyltransferase family 2 protein</fullName>
    </submittedName>
</protein>
<dbReference type="Proteomes" id="UP001528823">
    <property type="component" value="Unassembled WGS sequence"/>
</dbReference>
<feature type="domain" description="Glycosyltransferase 2-like" evidence="8">
    <location>
        <begin position="16"/>
        <end position="181"/>
    </location>
</feature>
<accession>A0ABT5U7C5</accession>
<keyword evidence="2" id="KW-0328">Glycosyltransferase</keyword>
<keyword evidence="6 7" id="KW-0472">Membrane</keyword>
<dbReference type="SUPFAM" id="SSF53448">
    <property type="entry name" value="Nucleotide-diphospho-sugar transferases"/>
    <property type="match status" value="1"/>
</dbReference>
<keyword evidence="4 7" id="KW-0812">Transmembrane</keyword>
<dbReference type="InterPro" id="IPR029044">
    <property type="entry name" value="Nucleotide-diphossugar_trans"/>
</dbReference>
<dbReference type="Gene3D" id="3.90.550.10">
    <property type="entry name" value="Spore Coat Polysaccharide Biosynthesis Protein SpsA, Chain A"/>
    <property type="match status" value="1"/>
</dbReference>
<comment type="caution">
    <text evidence="9">The sequence shown here is derived from an EMBL/GenBank/DDBJ whole genome shotgun (WGS) entry which is preliminary data.</text>
</comment>
<dbReference type="RefSeq" id="WP_274688631.1">
    <property type="nucleotide sequence ID" value="NZ_JAPMOU010000010.1"/>
</dbReference>
<reference evidence="9 10" key="1">
    <citation type="submission" date="2022-11" db="EMBL/GenBank/DDBJ databases">
        <title>Spartinivicinus poritis sp. nov., isolated from scleractinian coral Porites lutea.</title>
        <authorList>
            <person name="Zhang G."/>
            <person name="Cai L."/>
            <person name="Wei Q."/>
        </authorList>
    </citation>
    <scope>NUCLEOTIDE SEQUENCE [LARGE SCALE GENOMIC DNA]</scope>
    <source>
        <strain evidence="9 10">A2-2</strain>
    </source>
</reference>
<keyword evidence="10" id="KW-1185">Reference proteome</keyword>
<dbReference type="Pfam" id="PF00535">
    <property type="entry name" value="Glycos_transf_2"/>
    <property type="match status" value="1"/>
</dbReference>
<evidence type="ECO:0000256" key="6">
    <source>
        <dbReference type="ARBA" id="ARBA00023136"/>
    </source>
</evidence>
<evidence type="ECO:0000256" key="2">
    <source>
        <dbReference type="ARBA" id="ARBA00022676"/>
    </source>
</evidence>
<evidence type="ECO:0000313" key="10">
    <source>
        <dbReference type="Proteomes" id="UP001528823"/>
    </source>
</evidence>
<proteinExistence type="predicted"/>
<evidence type="ECO:0000313" key="9">
    <source>
        <dbReference type="EMBL" id="MDE1462274.1"/>
    </source>
</evidence>
<evidence type="ECO:0000259" key="8">
    <source>
        <dbReference type="Pfam" id="PF00535"/>
    </source>
</evidence>
<evidence type="ECO:0000256" key="1">
    <source>
        <dbReference type="ARBA" id="ARBA00004141"/>
    </source>
</evidence>
<comment type="subcellular location">
    <subcellularLocation>
        <location evidence="1">Membrane</location>
        <topology evidence="1">Multi-pass membrane protein</topology>
    </subcellularLocation>
</comment>